<dbReference type="AlphaFoldDB" id="A0A3D8II77"/>
<feature type="chain" id="PRO_5017671600" description="Pantothenate kinase" evidence="1">
    <location>
        <begin position="21"/>
        <end position="74"/>
    </location>
</feature>
<sequence length="74" mass="7324">MKKILLSIILLSALVGNANAEENGFLLGVSAGGGAALALSSGGGVSGSSTIVFGLKTGYQVSENGMVCDSIFLF</sequence>
<evidence type="ECO:0000313" key="2">
    <source>
        <dbReference type="EMBL" id="RDU64625.1"/>
    </source>
</evidence>
<name>A0A3D8II77_9HELI</name>
<evidence type="ECO:0000256" key="1">
    <source>
        <dbReference type="SAM" id="SignalP"/>
    </source>
</evidence>
<reference evidence="2 3" key="1">
    <citation type="submission" date="2018-04" db="EMBL/GenBank/DDBJ databases">
        <title>Novel Campyloabacter and Helicobacter Species and Strains.</title>
        <authorList>
            <person name="Mannion A.J."/>
            <person name="Shen Z."/>
            <person name="Fox J.G."/>
        </authorList>
    </citation>
    <scope>NUCLEOTIDE SEQUENCE [LARGE SCALE GENOMIC DNA]</scope>
    <source>
        <strain evidence="2 3">MIT 17-337</strain>
    </source>
</reference>
<organism evidence="2 3">
    <name type="scientific">Helicobacter didelphidarum</name>
    <dbReference type="NCBI Taxonomy" id="2040648"/>
    <lineage>
        <taxon>Bacteria</taxon>
        <taxon>Pseudomonadati</taxon>
        <taxon>Campylobacterota</taxon>
        <taxon>Epsilonproteobacteria</taxon>
        <taxon>Campylobacterales</taxon>
        <taxon>Helicobacteraceae</taxon>
        <taxon>Helicobacter</taxon>
    </lineage>
</organism>
<dbReference type="EMBL" id="NXLQ01000018">
    <property type="protein sequence ID" value="RDU64625.1"/>
    <property type="molecule type" value="Genomic_DNA"/>
</dbReference>
<gene>
    <name evidence="2" type="ORF">CQA53_07680</name>
</gene>
<proteinExistence type="predicted"/>
<protein>
    <recommendedName>
        <fullName evidence="4">Pantothenate kinase</fullName>
    </recommendedName>
</protein>
<dbReference type="RefSeq" id="WP_115543423.1">
    <property type="nucleotide sequence ID" value="NZ_NXLQ01000018.1"/>
</dbReference>
<feature type="signal peptide" evidence="1">
    <location>
        <begin position="1"/>
        <end position="20"/>
    </location>
</feature>
<accession>A0A3D8II77</accession>
<keyword evidence="1" id="KW-0732">Signal</keyword>
<evidence type="ECO:0000313" key="3">
    <source>
        <dbReference type="Proteomes" id="UP000256379"/>
    </source>
</evidence>
<keyword evidence="3" id="KW-1185">Reference proteome</keyword>
<comment type="caution">
    <text evidence="2">The sequence shown here is derived from an EMBL/GenBank/DDBJ whole genome shotgun (WGS) entry which is preliminary data.</text>
</comment>
<evidence type="ECO:0008006" key="4">
    <source>
        <dbReference type="Google" id="ProtNLM"/>
    </source>
</evidence>
<dbReference type="Proteomes" id="UP000256379">
    <property type="component" value="Unassembled WGS sequence"/>
</dbReference>